<name>A0A8K1GH18_9PASS</name>
<keyword evidence="3" id="KW-1185">Reference proteome</keyword>
<dbReference type="EMBL" id="SWJQ01000212">
    <property type="protein sequence ID" value="TRZ18711.1"/>
    <property type="molecule type" value="Genomic_DNA"/>
</dbReference>
<evidence type="ECO:0000256" key="1">
    <source>
        <dbReference type="SAM" id="MobiDB-lite"/>
    </source>
</evidence>
<reference evidence="2" key="1">
    <citation type="submission" date="2019-04" db="EMBL/GenBank/DDBJ databases">
        <title>Genome assembly of Zosterops borbonicus 15179.</title>
        <authorList>
            <person name="Leroy T."/>
            <person name="Anselmetti Y."/>
            <person name="Tilak M.-K."/>
            <person name="Nabholz B."/>
        </authorList>
    </citation>
    <scope>NUCLEOTIDE SEQUENCE</scope>
    <source>
        <strain evidence="2">HGM_15179</strain>
        <tissue evidence="2">Muscle</tissue>
    </source>
</reference>
<comment type="caution">
    <text evidence="2">The sequence shown here is derived from an EMBL/GenBank/DDBJ whole genome shotgun (WGS) entry which is preliminary data.</text>
</comment>
<accession>A0A8K1GH18</accession>
<sequence>MSRRWSQALLIGAKQRDKRQWAEIEEEKNPPEHESELLHCAVPPIFLSSLLQPEGNEQAVHGLEWFSGNTKFGNTIPKPRHQYHYVSAPTHLSCSPTISPPTMRPCSNAQQAALCQSPACLLGAAVGPADASETSESLLPGPSHPGQGPGAAVTTRPIGKEVHSLLGALPNSSPGGATGKEMSQRQELAPHSASSRAAFPGDNLIWIVLSPYKMSPDAGVG</sequence>
<dbReference type="AlphaFoldDB" id="A0A8K1GH18"/>
<dbReference type="Proteomes" id="UP000796761">
    <property type="component" value="Unassembled WGS sequence"/>
</dbReference>
<evidence type="ECO:0000313" key="3">
    <source>
        <dbReference type="Proteomes" id="UP000796761"/>
    </source>
</evidence>
<organism evidence="2 3">
    <name type="scientific">Zosterops borbonicus</name>
    <dbReference type="NCBI Taxonomy" id="364589"/>
    <lineage>
        <taxon>Eukaryota</taxon>
        <taxon>Metazoa</taxon>
        <taxon>Chordata</taxon>
        <taxon>Craniata</taxon>
        <taxon>Vertebrata</taxon>
        <taxon>Euteleostomi</taxon>
        <taxon>Archelosauria</taxon>
        <taxon>Archosauria</taxon>
        <taxon>Dinosauria</taxon>
        <taxon>Saurischia</taxon>
        <taxon>Theropoda</taxon>
        <taxon>Coelurosauria</taxon>
        <taxon>Aves</taxon>
        <taxon>Neognathae</taxon>
        <taxon>Neoaves</taxon>
        <taxon>Telluraves</taxon>
        <taxon>Australaves</taxon>
        <taxon>Passeriformes</taxon>
        <taxon>Sylvioidea</taxon>
        <taxon>Zosteropidae</taxon>
        <taxon>Zosterops</taxon>
    </lineage>
</organism>
<protein>
    <submittedName>
        <fullName evidence="2">Uncharacterized protein</fullName>
    </submittedName>
</protein>
<proteinExistence type="predicted"/>
<gene>
    <name evidence="2" type="ORF">HGM15179_008394</name>
</gene>
<evidence type="ECO:0000313" key="2">
    <source>
        <dbReference type="EMBL" id="TRZ18711.1"/>
    </source>
</evidence>
<feature type="region of interest" description="Disordered" evidence="1">
    <location>
        <begin position="131"/>
        <end position="195"/>
    </location>
</feature>